<comment type="caution">
    <text evidence="1">The sequence shown here is derived from an EMBL/GenBank/DDBJ whole genome shotgun (WGS) entry which is preliminary data.</text>
</comment>
<protein>
    <submittedName>
        <fullName evidence="1">Uncharacterized protein</fullName>
    </submittedName>
</protein>
<dbReference type="Proteomes" id="UP000823388">
    <property type="component" value="Chromosome 6K"/>
</dbReference>
<evidence type="ECO:0000313" key="2">
    <source>
        <dbReference type="Proteomes" id="UP000823388"/>
    </source>
</evidence>
<name>A0A8T0R845_PANVG</name>
<sequence>MEAGDTGGRNGVRRCSGGRGEAEEEPAECLVPGESSNLGAAVQVLPSFAPHLALIGDHAVICFGRALCPRAVGLRSFPIAVSDNHQRELCRFNLDASAMSVAVAVIYNFEVHVVCVGMGLLGLWTHDACFQGPYRVQREFTMLGREYGTMLPRFMKNQTQNFLCQ</sequence>
<proteinExistence type="predicted"/>
<organism evidence="1 2">
    <name type="scientific">Panicum virgatum</name>
    <name type="common">Blackwell switchgrass</name>
    <dbReference type="NCBI Taxonomy" id="38727"/>
    <lineage>
        <taxon>Eukaryota</taxon>
        <taxon>Viridiplantae</taxon>
        <taxon>Streptophyta</taxon>
        <taxon>Embryophyta</taxon>
        <taxon>Tracheophyta</taxon>
        <taxon>Spermatophyta</taxon>
        <taxon>Magnoliopsida</taxon>
        <taxon>Liliopsida</taxon>
        <taxon>Poales</taxon>
        <taxon>Poaceae</taxon>
        <taxon>PACMAD clade</taxon>
        <taxon>Panicoideae</taxon>
        <taxon>Panicodae</taxon>
        <taxon>Paniceae</taxon>
        <taxon>Panicinae</taxon>
        <taxon>Panicum</taxon>
        <taxon>Panicum sect. Hiantes</taxon>
    </lineage>
</organism>
<evidence type="ECO:0000313" key="1">
    <source>
        <dbReference type="EMBL" id="KAG2581947.1"/>
    </source>
</evidence>
<dbReference type="EMBL" id="CM029047">
    <property type="protein sequence ID" value="KAG2581947.1"/>
    <property type="molecule type" value="Genomic_DNA"/>
</dbReference>
<gene>
    <name evidence="1" type="ORF">PVAP13_6KG080300</name>
</gene>
<reference evidence="1" key="1">
    <citation type="submission" date="2020-05" db="EMBL/GenBank/DDBJ databases">
        <title>WGS assembly of Panicum virgatum.</title>
        <authorList>
            <person name="Lovell J.T."/>
            <person name="Jenkins J."/>
            <person name="Shu S."/>
            <person name="Juenger T.E."/>
            <person name="Schmutz J."/>
        </authorList>
    </citation>
    <scope>NUCLEOTIDE SEQUENCE</scope>
    <source>
        <strain evidence="1">AP13</strain>
    </source>
</reference>
<accession>A0A8T0R845</accession>
<dbReference type="AlphaFoldDB" id="A0A8T0R845"/>
<keyword evidence="2" id="KW-1185">Reference proteome</keyword>